<evidence type="ECO:0000256" key="1">
    <source>
        <dbReference type="SAM" id="SignalP"/>
    </source>
</evidence>
<evidence type="ECO:0000313" key="3">
    <source>
        <dbReference type="Proteomes" id="UP000789759"/>
    </source>
</evidence>
<keyword evidence="1" id="KW-0732">Signal</keyword>
<protein>
    <submittedName>
        <fullName evidence="2">17570_t:CDS:1</fullName>
    </submittedName>
</protein>
<feature type="signal peptide" evidence="1">
    <location>
        <begin position="1"/>
        <end position="24"/>
    </location>
</feature>
<name>A0A9N9IJH3_9GLOM</name>
<evidence type="ECO:0000313" key="2">
    <source>
        <dbReference type="EMBL" id="CAG8738402.1"/>
    </source>
</evidence>
<dbReference type="AlphaFoldDB" id="A0A9N9IJH3"/>
<dbReference type="Proteomes" id="UP000789759">
    <property type="component" value="Unassembled WGS sequence"/>
</dbReference>
<sequence>MLSRKFFLLAIALTCAIFMESAIAATYSDFTGNTTNALSGRFFWTPISNATFNGFEFSGQMNSGLTDPDASHYSFALNNTDTNTTALDMTQQIVSVLKIVAQGCAPLQIDFPNVMNFTGKAFVVGLNGVQIGIAPLISQ</sequence>
<organism evidence="2 3">
    <name type="scientific">Cetraspora pellucida</name>
    <dbReference type="NCBI Taxonomy" id="1433469"/>
    <lineage>
        <taxon>Eukaryota</taxon>
        <taxon>Fungi</taxon>
        <taxon>Fungi incertae sedis</taxon>
        <taxon>Mucoromycota</taxon>
        <taxon>Glomeromycotina</taxon>
        <taxon>Glomeromycetes</taxon>
        <taxon>Diversisporales</taxon>
        <taxon>Gigasporaceae</taxon>
        <taxon>Cetraspora</taxon>
    </lineage>
</organism>
<comment type="caution">
    <text evidence="2">The sequence shown here is derived from an EMBL/GenBank/DDBJ whole genome shotgun (WGS) entry which is preliminary data.</text>
</comment>
<gene>
    <name evidence="2" type="ORF">CPELLU_LOCUS13945</name>
</gene>
<proteinExistence type="predicted"/>
<accession>A0A9N9IJH3</accession>
<feature type="chain" id="PRO_5040215213" evidence="1">
    <location>
        <begin position="25"/>
        <end position="139"/>
    </location>
</feature>
<dbReference type="EMBL" id="CAJVQA010015638">
    <property type="protein sequence ID" value="CAG8738402.1"/>
    <property type="molecule type" value="Genomic_DNA"/>
</dbReference>
<keyword evidence="3" id="KW-1185">Reference proteome</keyword>
<reference evidence="2" key="1">
    <citation type="submission" date="2021-06" db="EMBL/GenBank/DDBJ databases">
        <authorList>
            <person name="Kallberg Y."/>
            <person name="Tangrot J."/>
            <person name="Rosling A."/>
        </authorList>
    </citation>
    <scope>NUCLEOTIDE SEQUENCE</scope>
    <source>
        <strain evidence="2">FL966</strain>
    </source>
</reference>